<evidence type="ECO:0000313" key="3">
    <source>
        <dbReference type="Proteomes" id="UP000468388"/>
    </source>
</evidence>
<proteinExistence type="predicted"/>
<name>A0A6N8J6C8_9BACT</name>
<sequence>MKKILLIILTCTGLPAKAQTLPVTGLEAKILALAAKLRPVGQGDNTSLQYTLSGYAYGVTDANKEEMRKTASRAFCKALPIVKGPENKAFIISLLQICGDSKAVPALKLYLSSKRLCDPATRALVQINSPGAKVALLAALKKATGNNRITLIAALGEMHYLGALDEITALTASNDPLIKRTALLALANIGDEDSEPILAAAAEKSQFNTDSTQATAAYILYTKRLALNWPIGPAAAASEKLLKKSHSPYIRSAALELLVQTRSAEAIFILMKAVDDTVPQYRAAAFQLAGRNITGDNAEQWVRKAELSEGAVKAGVITMLGVSKQTAGARLIKNSLSDKDPRVKLAAINAVGALGNVEMVPALLYTMKTADTVSVNAIRDVLLSIRGVDVVDRITASMPFQPPLAQAALKEVLAIRNPTEQTIR</sequence>
<dbReference type="SUPFAM" id="SSF48371">
    <property type="entry name" value="ARM repeat"/>
    <property type="match status" value="1"/>
</dbReference>
<keyword evidence="1" id="KW-0732">Signal</keyword>
<keyword evidence="3" id="KW-1185">Reference proteome</keyword>
<gene>
    <name evidence="2" type="ORF">GO495_04175</name>
</gene>
<dbReference type="AlphaFoldDB" id="A0A6N8J6C8"/>
<dbReference type="SMART" id="SM00567">
    <property type="entry name" value="EZ_HEAT"/>
    <property type="match status" value="3"/>
</dbReference>
<organism evidence="2 3">
    <name type="scientific">Chitinophaga oryziterrae</name>
    <dbReference type="NCBI Taxonomy" id="1031224"/>
    <lineage>
        <taxon>Bacteria</taxon>
        <taxon>Pseudomonadati</taxon>
        <taxon>Bacteroidota</taxon>
        <taxon>Chitinophagia</taxon>
        <taxon>Chitinophagales</taxon>
        <taxon>Chitinophagaceae</taxon>
        <taxon>Chitinophaga</taxon>
    </lineage>
</organism>
<dbReference type="Gene3D" id="1.25.10.10">
    <property type="entry name" value="Leucine-rich Repeat Variant"/>
    <property type="match status" value="2"/>
</dbReference>
<comment type="caution">
    <text evidence="2">The sequence shown here is derived from an EMBL/GenBank/DDBJ whole genome shotgun (WGS) entry which is preliminary data.</text>
</comment>
<dbReference type="InterPro" id="IPR011989">
    <property type="entry name" value="ARM-like"/>
</dbReference>
<dbReference type="Pfam" id="PF13646">
    <property type="entry name" value="HEAT_2"/>
    <property type="match status" value="1"/>
</dbReference>
<dbReference type="RefSeq" id="WP_157298416.1">
    <property type="nucleotide sequence ID" value="NZ_BAAAZB010000005.1"/>
</dbReference>
<accession>A0A6N8J6C8</accession>
<dbReference type="EMBL" id="WRXO01000001">
    <property type="protein sequence ID" value="MVT39769.1"/>
    <property type="molecule type" value="Genomic_DNA"/>
</dbReference>
<feature type="signal peptide" evidence="1">
    <location>
        <begin position="1"/>
        <end position="18"/>
    </location>
</feature>
<evidence type="ECO:0000256" key="1">
    <source>
        <dbReference type="SAM" id="SignalP"/>
    </source>
</evidence>
<reference evidence="2 3" key="1">
    <citation type="submission" date="2019-12" db="EMBL/GenBank/DDBJ databases">
        <title>The draft genomic sequence of strain Chitinophaga oryziterrae JCM 16595.</title>
        <authorList>
            <person name="Zhang X."/>
        </authorList>
    </citation>
    <scope>NUCLEOTIDE SEQUENCE [LARGE SCALE GENOMIC DNA]</scope>
    <source>
        <strain evidence="2 3">JCM 16595</strain>
    </source>
</reference>
<evidence type="ECO:0008006" key="4">
    <source>
        <dbReference type="Google" id="ProtNLM"/>
    </source>
</evidence>
<evidence type="ECO:0000313" key="2">
    <source>
        <dbReference type="EMBL" id="MVT39769.1"/>
    </source>
</evidence>
<feature type="chain" id="PRO_5026885065" description="HEAT repeat domain-containing protein" evidence="1">
    <location>
        <begin position="19"/>
        <end position="424"/>
    </location>
</feature>
<dbReference type="OrthoDB" id="9806233at2"/>
<dbReference type="Proteomes" id="UP000468388">
    <property type="component" value="Unassembled WGS sequence"/>
</dbReference>
<protein>
    <recommendedName>
        <fullName evidence="4">HEAT repeat domain-containing protein</fullName>
    </recommendedName>
</protein>
<dbReference type="InterPro" id="IPR004155">
    <property type="entry name" value="PBS_lyase_HEAT"/>
</dbReference>
<dbReference type="InterPro" id="IPR016024">
    <property type="entry name" value="ARM-type_fold"/>
</dbReference>